<name>A0A5N5QFD4_9AGAM</name>
<proteinExistence type="predicted"/>
<protein>
    <submittedName>
        <fullName evidence="3">GDSL-like lipase/acylhydrolase family protein</fullName>
    </submittedName>
</protein>
<organism evidence="3 4">
    <name type="scientific">Ceratobasidium theobromae</name>
    <dbReference type="NCBI Taxonomy" id="1582974"/>
    <lineage>
        <taxon>Eukaryota</taxon>
        <taxon>Fungi</taxon>
        <taxon>Dikarya</taxon>
        <taxon>Basidiomycota</taxon>
        <taxon>Agaricomycotina</taxon>
        <taxon>Agaricomycetes</taxon>
        <taxon>Cantharellales</taxon>
        <taxon>Ceratobasidiaceae</taxon>
        <taxon>Ceratobasidium</taxon>
    </lineage>
</organism>
<keyword evidence="3" id="KW-0378">Hydrolase</keyword>
<dbReference type="SUPFAM" id="SSF52266">
    <property type="entry name" value="SGNH hydrolase"/>
    <property type="match status" value="1"/>
</dbReference>
<dbReference type="OrthoDB" id="544608at2759"/>
<dbReference type="Proteomes" id="UP000383932">
    <property type="component" value="Unassembled WGS sequence"/>
</dbReference>
<sequence>MLSRMKLTNQGTDVCVQRQRVTAAISTMSRFGSPSDERLESYANGIELQKYQDEDEGEREAGREREGLLGADSSFRTSNGSRRRISRAQCSCIIILSLLILVFAVFGLRRYLPTSSVELVEDHCACGTEPYGAALCSSYSAPALERSRLFTGTGARTRKFLDVARKRPVKVGILGGSVSACHGVDTDSMGRSCYARRIVDWMRERLYAGNADGVVAVNGAIGGMDSRYLNYTIYFDQLLRIVLEFPNEPAVLVVGAWGPQLSFDYGYMDPSITHLAAVQYYDVPYISIKPLLYIHHLRYAHTVGETFWTKDYVHPNAAGHKVLADLTIAYLEKQLCLYNTFGLLNETMIGGGIRQSTLGHEPANDTTSFNLVRLPPSPELLHNRTDDGETTDIAYPLLPDPKERISTLRLESPYTVPPTIIGQALSELFSPWNPDAPLRTPPPPRPFCADANDAAHPLTPSDKYGGSHGWVKHVAHGGKHSYAADQIGARIVVEVKVAEGRVAVFYFRSETYSPGVAECWVDDNRKGAVKLYGHWEKKMNVPSVAYIDSLVTPGDHYVTCEVIGESANPGAEKPHHFRVIAVMAT</sequence>
<comment type="caution">
    <text evidence="3">The sequence shown here is derived from an EMBL/GenBank/DDBJ whole genome shotgun (WGS) entry which is preliminary data.</text>
</comment>
<keyword evidence="2" id="KW-1133">Transmembrane helix</keyword>
<gene>
    <name evidence="3" type="ORF">CTheo_6542</name>
</gene>
<dbReference type="EMBL" id="SSOP01000206">
    <property type="protein sequence ID" value="KAB5590017.1"/>
    <property type="molecule type" value="Genomic_DNA"/>
</dbReference>
<evidence type="ECO:0000256" key="2">
    <source>
        <dbReference type="SAM" id="Phobius"/>
    </source>
</evidence>
<dbReference type="PANTHER" id="PTHR34407">
    <property type="entry name" value="EXPRESSED PROTEIN"/>
    <property type="match status" value="1"/>
</dbReference>
<keyword evidence="2" id="KW-0812">Transmembrane</keyword>
<accession>A0A5N5QFD4</accession>
<feature type="transmembrane region" description="Helical" evidence="2">
    <location>
        <begin position="90"/>
        <end position="108"/>
    </location>
</feature>
<dbReference type="PANTHER" id="PTHR34407:SF1">
    <property type="entry name" value="SGNH HYDROLASE-TYPE ESTERASE DOMAIN-CONTAINING PROTEIN"/>
    <property type="match status" value="1"/>
</dbReference>
<evidence type="ECO:0000313" key="3">
    <source>
        <dbReference type="EMBL" id="KAB5590017.1"/>
    </source>
</evidence>
<dbReference type="CDD" id="cd00229">
    <property type="entry name" value="SGNH_hydrolase"/>
    <property type="match status" value="1"/>
</dbReference>
<evidence type="ECO:0000313" key="4">
    <source>
        <dbReference type="Proteomes" id="UP000383932"/>
    </source>
</evidence>
<reference evidence="3" key="2">
    <citation type="submission" date="2019-04" db="EMBL/GenBank/DDBJ databases">
        <authorList>
            <person name="Ali S."/>
            <person name="Shao J."/>
            <person name="Asman A."/>
            <person name="Bailey B."/>
        </authorList>
    </citation>
    <scope>NUCLEOTIDE SEQUENCE</scope>
    <source>
        <strain evidence="3">CT2</strain>
    </source>
</reference>
<reference evidence="3" key="1">
    <citation type="journal article" date="2019" name="Fungal Biol. Biotechnol.">
        <title>Draft genome sequence of fastidious pathogen Ceratobasidium theobromae, which causes vascular-streak dieback in Theobroma cacao.</title>
        <authorList>
            <person name="Ali S.S."/>
            <person name="Asman A."/>
            <person name="Shao J."/>
            <person name="Firmansyah A.P."/>
            <person name="Susilo A.W."/>
            <person name="Rosmana A."/>
            <person name="McMahon P."/>
            <person name="Junaid M."/>
            <person name="Guest D."/>
            <person name="Kheng T.Y."/>
            <person name="Meinhardt L.W."/>
            <person name="Bailey B.A."/>
        </authorList>
    </citation>
    <scope>NUCLEOTIDE SEQUENCE [LARGE SCALE GENOMIC DNA]</scope>
    <source>
        <strain evidence="3">CT2</strain>
    </source>
</reference>
<keyword evidence="2" id="KW-0472">Membrane</keyword>
<evidence type="ECO:0000256" key="1">
    <source>
        <dbReference type="SAM" id="MobiDB-lite"/>
    </source>
</evidence>
<keyword evidence="4" id="KW-1185">Reference proteome</keyword>
<feature type="region of interest" description="Disordered" evidence="1">
    <location>
        <begin position="50"/>
        <end position="79"/>
    </location>
</feature>
<dbReference type="GO" id="GO:0016787">
    <property type="term" value="F:hydrolase activity"/>
    <property type="evidence" value="ECO:0007669"/>
    <property type="project" value="UniProtKB-KW"/>
</dbReference>
<dbReference type="AlphaFoldDB" id="A0A5N5QFD4"/>